<proteinExistence type="predicted"/>
<protein>
    <submittedName>
        <fullName evidence="2 3">Nicotinate-nucleotide pyrophosphorylase</fullName>
    </submittedName>
</protein>
<gene>
    <name evidence="2" type="ORF">ZHAS_00008335</name>
</gene>
<dbReference type="EnsemblMetazoa" id="ASIC008335-RA">
    <property type="protein sequence ID" value="ASIC008335-PA"/>
    <property type="gene ID" value="ASIC008335"/>
</dbReference>
<dbReference type="Proteomes" id="UP000030765">
    <property type="component" value="Unassembled WGS sequence"/>
</dbReference>
<organism evidence="2">
    <name type="scientific">Anopheles sinensis</name>
    <name type="common">Mosquito</name>
    <dbReference type="NCBI Taxonomy" id="74873"/>
    <lineage>
        <taxon>Eukaryota</taxon>
        <taxon>Metazoa</taxon>
        <taxon>Ecdysozoa</taxon>
        <taxon>Arthropoda</taxon>
        <taxon>Hexapoda</taxon>
        <taxon>Insecta</taxon>
        <taxon>Pterygota</taxon>
        <taxon>Neoptera</taxon>
        <taxon>Endopterygota</taxon>
        <taxon>Diptera</taxon>
        <taxon>Nematocera</taxon>
        <taxon>Culicoidea</taxon>
        <taxon>Culicidae</taxon>
        <taxon>Anophelinae</taxon>
        <taxon>Anopheles</taxon>
    </lineage>
</organism>
<evidence type="ECO:0000313" key="4">
    <source>
        <dbReference type="Proteomes" id="UP000030765"/>
    </source>
</evidence>
<reference evidence="3" key="2">
    <citation type="submission" date="2020-05" db="UniProtKB">
        <authorList>
            <consortium name="EnsemblMetazoa"/>
        </authorList>
    </citation>
    <scope>IDENTIFICATION</scope>
</reference>
<dbReference type="VEuPathDB" id="VectorBase:ASIC008335"/>
<evidence type="ECO:0000313" key="2">
    <source>
        <dbReference type="EMBL" id="KFB40713.1"/>
    </source>
</evidence>
<dbReference type="EMBL" id="ATLV01015783">
    <property type="status" value="NOT_ANNOTATED_CDS"/>
    <property type="molecule type" value="Genomic_DNA"/>
</dbReference>
<accession>A0A084VRW9</accession>
<dbReference type="EMBL" id="KE525036">
    <property type="protein sequence ID" value="KFB40713.1"/>
    <property type="molecule type" value="Genomic_DNA"/>
</dbReference>
<sequence length="128" mass="13915">MQGIRYVRICVRHFMRAPVDFGFEASVDASWIALKVPRRRQRAEPGLAHQYSAGRAIASCGGGTTTALFSIPDALLCDLLLRDGKPATPPTPPSMAHQKQNPPHCASTRKPVCTVNRGSVHGQNVEKL</sequence>
<feature type="region of interest" description="Disordered" evidence="1">
    <location>
        <begin position="86"/>
        <end position="128"/>
    </location>
</feature>
<name>A0A084VRW9_ANOSI</name>
<dbReference type="AlphaFoldDB" id="A0A084VRW9"/>
<evidence type="ECO:0000256" key="1">
    <source>
        <dbReference type="SAM" id="MobiDB-lite"/>
    </source>
</evidence>
<keyword evidence="4" id="KW-1185">Reference proteome</keyword>
<reference evidence="2 4" key="1">
    <citation type="journal article" date="2014" name="BMC Genomics">
        <title>Genome sequence of Anopheles sinensis provides insight into genetics basis of mosquito competence for malaria parasites.</title>
        <authorList>
            <person name="Zhou D."/>
            <person name="Zhang D."/>
            <person name="Ding G."/>
            <person name="Shi L."/>
            <person name="Hou Q."/>
            <person name="Ye Y."/>
            <person name="Xu Y."/>
            <person name="Zhou H."/>
            <person name="Xiong C."/>
            <person name="Li S."/>
            <person name="Yu J."/>
            <person name="Hong S."/>
            <person name="Yu X."/>
            <person name="Zou P."/>
            <person name="Chen C."/>
            <person name="Chang X."/>
            <person name="Wang W."/>
            <person name="Lv Y."/>
            <person name="Sun Y."/>
            <person name="Ma L."/>
            <person name="Shen B."/>
            <person name="Zhu C."/>
        </authorList>
    </citation>
    <scope>NUCLEOTIDE SEQUENCE [LARGE SCALE GENOMIC DNA]</scope>
</reference>
<evidence type="ECO:0000313" key="3">
    <source>
        <dbReference type="EnsemblMetazoa" id="ASIC008335-PA"/>
    </source>
</evidence>